<dbReference type="Proteomes" id="UP000254649">
    <property type="component" value="Unassembled WGS sequence"/>
</dbReference>
<comment type="similarity">
    <text evidence="2 8">Belongs to the UPF0283 family.</text>
</comment>
<evidence type="ECO:0000313" key="9">
    <source>
        <dbReference type="EMBL" id="SUT95897.1"/>
    </source>
</evidence>
<dbReference type="PANTHER" id="PTHR39342">
    <property type="entry name" value="UPF0283 MEMBRANE PROTEIN YCJF"/>
    <property type="match status" value="1"/>
</dbReference>
<evidence type="ECO:0000256" key="5">
    <source>
        <dbReference type="ARBA" id="ARBA00022692"/>
    </source>
</evidence>
<dbReference type="Pfam" id="PF05128">
    <property type="entry name" value="DUF697"/>
    <property type="match status" value="1"/>
</dbReference>
<dbReference type="NCBIfam" id="TIGR01620">
    <property type="entry name" value="hyp_HI0043"/>
    <property type="match status" value="1"/>
</dbReference>
<dbReference type="EMBL" id="UFRQ01000003">
    <property type="protein sequence ID" value="SUT95897.1"/>
    <property type="molecule type" value="Genomic_DNA"/>
</dbReference>
<keyword evidence="3 8" id="KW-1003">Cell membrane</keyword>
<keyword evidence="7 8" id="KW-0472">Membrane</keyword>
<keyword evidence="5 8" id="KW-0812">Transmembrane</keyword>
<evidence type="ECO:0000313" key="10">
    <source>
        <dbReference type="Proteomes" id="UP000254649"/>
    </source>
</evidence>
<dbReference type="HAMAP" id="MF_01085">
    <property type="entry name" value="UPF0283"/>
    <property type="match status" value="1"/>
</dbReference>
<organism evidence="9 10">
    <name type="scientific">[Actinobacillus] rossii</name>
    <dbReference type="NCBI Taxonomy" id="123820"/>
    <lineage>
        <taxon>Bacteria</taxon>
        <taxon>Pseudomonadati</taxon>
        <taxon>Pseudomonadota</taxon>
        <taxon>Gammaproteobacteria</taxon>
        <taxon>Pasteurellales</taxon>
        <taxon>Pasteurellaceae</taxon>
    </lineage>
</organism>
<dbReference type="InterPro" id="IPR021147">
    <property type="entry name" value="DUF697"/>
</dbReference>
<evidence type="ECO:0000256" key="2">
    <source>
        <dbReference type="ARBA" id="ARBA00008255"/>
    </source>
</evidence>
<evidence type="ECO:0000256" key="8">
    <source>
        <dbReference type="HAMAP-Rule" id="MF_01085"/>
    </source>
</evidence>
<comment type="subcellular location">
    <subcellularLocation>
        <location evidence="1">Cell inner membrane</location>
        <topology evidence="1">Multi-pass membrane protein</topology>
    </subcellularLocation>
    <subcellularLocation>
        <location evidence="8">Cell membrane</location>
        <topology evidence="8">Multi-pass membrane protein</topology>
    </subcellularLocation>
</comment>
<evidence type="ECO:0000256" key="4">
    <source>
        <dbReference type="ARBA" id="ARBA00022519"/>
    </source>
</evidence>
<evidence type="ECO:0000256" key="7">
    <source>
        <dbReference type="ARBA" id="ARBA00023136"/>
    </source>
</evidence>
<evidence type="ECO:0000256" key="3">
    <source>
        <dbReference type="ARBA" id="ARBA00022475"/>
    </source>
</evidence>
<gene>
    <name evidence="9" type="primary">ycjF_2</name>
    <name evidence="9" type="ORF">NCTC10801_02575</name>
</gene>
<sequence>MNDKIIFSQSESNVESSHFQPKKEFTEDAEITPDLTALDGDISEPLEGELLTENFEQVVNPKPRWWKRLLILAVLLFFGATIAQSVQWLIDTWQANQWIYFAFAIASCSVVGVGILAVVKEFWCLRRLRQHLTLQEQSAVIFRDNFSPEQSKALCVTITKSLNMDNQHPAVQQWQRQVSDGHSAQEIAYLFSQNVMPNFDQQAKKLVTKAAIESATVVAISPLAVVDMFFVAWRNIRLVNRIAKIYGIELGYFSRLRLMKLVLLNIAVTGATELLQDVGMHWISQDLTAKLSVRAAQGIGVGLLTARLGIKTIEFCRPLAFQPDEKPRLRHIQKEILTVLKSTVLNPTKVKETEKL</sequence>
<proteinExistence type="inferred from homology"/>
<keyword evidence="6 8" id="KW-1133">Transmembrane helix</keyword>
<dbReference type="OrthoDB" id="958025at2"/>
<reference evidence="9 10" key="1">
    <citation type="submission" date="2018-06" db="EMBL/GenBank/DDBJ databases">
        <authorList>
            <consortium name="Pathogen Informatics"/>
            <person name="Doyle S."/>
        </authorList>
    </citation>
    <scope>NUCLEOTIDE SEQUENCE [LARGE SCALE GENOMIC DNA]</scope>
    <source>
        <strain evidence="9 10">NCTC10801</strain>
    </source>
</reference>
<feature type="transmembrane region" description="Helical" evidence="8">
    <location>
        <begin position="98"/>
        <end position="119"/>
    </location>
</feature>
<protein>
    <recommendedName>
        <fullName evidence="8">UPF0283 membrane protein NCTC10801_02575</fullName>
    </recommendedName>
</protein>
<dbReference type="AlphaFoldDB" id="A0A380U633"/>
<dbReference type="GO" id="GO:0005886">
    <property type="term" value="C:plasma membrane"/>
    <property type="evidence" value="ECO:0007669"/>
    <property type="project" value="UniProtKB-SubCell"/>
</dbReference>
<dbReference type="PANTHER" id="PTHR39342:SF1">
    <property type="entry name" value="UPF0283 MEMBRANE PROTEIN YCJF"/>
    <property type="match status" value="1"/>
</dbReference>
<evidence type="ECO:0000256" key="1">
    <source>
        <dbReference type="ARBA" id="ARBA00004429"/>
    </source>
</evidence>
<feature type="transmembrane region" description="Helical" evidence="8">
    <location>
        <begin position="69"/>
        <end position="86"/>
    </location>
</feature>
<dbReference type="InterPro" id="IPR006507">
    <property type="entry name" value="UPF0283"/>
</dbReference>
<keyword evidence="10" id="KW-1185">Reference proteome</keyword>
<name>A0A380U633_9PAST</name>
<evidence type="ECO:0000256" key="6">
    <source>
        <dbReference type="ARBA" id="ARBA00022989"/>
    </source>
</evidence>
<keyword evidence="4" id="KW-0997">Cell inner membrane</keyword>
<accession>A0A380U633</accession>